<proteinExistence type="predicted"/>
<sequence>MKLLGKYKNAPMKNCNNDNNRKYHKDTRYVIKTPLTPSLYDKVSK</sequence>
<accession>B8CJB6</accession>
<dbReference type="AlphaFoldDB" id="B8CJB6"/>
<dbReference type="KEGG" id="swp:swp_1078"/>
<evidence type="ECO:0000313" key="3">
    <source>
        <dbReference type="Proteomes" id="UP000000753"/>
    </source>
</evidence>
<dbReference type="STRING" id="225849.swp_1078"/>
<dbReference type="HOGENOM" id="CLU_3205218_0_0_6"/>
<evidence type="ECO:0000313" key="2">
    <source>
        <dbReference type="EMBL" id="ACJ27878.1"/>
    </source>
</evidence>
<feature type="region of interest" description="Disordered" evidence="1">
    <location>
        <begin position="1"/>
        <end position="21"/>
    </location>
</feature>
<reference evidence="2 3" key="1">
    <citation type="journal article" date="2008" name="PLoS ONE">
        <title>Environmental adaptation: genomic analysis of the piezotolerant and psychrotolerant deep-sea iron reducing bacterium Shewanella piezotolerans WP3.</title>
        <authorList>
            <person name="Wang F."/>
            <person name="Wang J."/>
            <person name="Jian H."/>
            <person name="Zhang B."/>
            <person name="Li S."/>
            <person name="Wang F."/>
            <person name="Zeng X."/>
            <person name="Gao L."/>
            <person name="Bartlett D.H."/>
            <person name="Yu J."/>
            <person name="Hu S."/>
            <person name="Xiao X."/>
        </authorList>
    </citation>
    <scope>NUCLEOTIDE SEQUENCE [LARGE SCALE GENOMIC DNA]</scope>
    <source>
        <strain evidence="3">WP3 / JCM 13877</strain>
    </source>
</reference>
<protein>
    <submittedName>
        <fullName evidence="2">Uncharacterized protein</fullName>
    </submittedName>
</protein>
<dbReference type="EMBL" id="CP000472">
    <property type="protein sequence ID" value="ACJ27878.1"/>
    <property type="molecule type" value="Genomic_DNA"/>
</dbReference>
<evidence type="ECO:0000256" key="1">
    <source>
        <dbReference type="SAM" id="MobiDB-lite"/>
    </source>
</evidence>
<keyword evidence="3" id="KW-1185">Reference proteome</keyword>
<name>B8CJB6_SHEPW</name>
<organism evidence="2 3">
    <name type="scientific">Shewanella piezotolerans (strain WP3 / JCM 13877)</name>
    <dbReference type="NCBI Taxonomy" id="225849"/>
    <lineage>
        <taxon>Bacteria</taxon>
        <taxon>Pseudomonadati</taxon>
        <taxon>Pseudomonadota</taxon>
        <taxon>Gammaproteobacteria</taxon>
        <taxon>Alteromonadales</taxon>
        <taxon>Shewanellaceae</taxon>
        <taxon>Shewanella</taxon>
    </lineage>
</organism>
<dbReference type="Proteomes" id="UP000000753">
    <property type="component" value="Chromosome"/>
</dbReference>
<gene>
    <name evidence="2" type="ordered locus">swp_1078</name>
</gene>